<gene>
    <name evidence="1" type="ORF">O6H91_07G106200</name>
</gene>
<organism evidence="1 2">
    <name type="scientific">Diphasiastrum complanatum</name>
    <name type="common">Issler's clubmoss</name>
    <name type="synonym">Lycopodium complanatum</name>
    <dbReference type="NCBI Taxonomy" id="34168"/>
    <lineage>
        <taxon>Eukaryota</taxon>
        <taxon>Viridiplantae</taxon>
        <taxon>Streptophyta</taxon>
        <taxon>Embryophyta</taxon>
        <taxon>Tracheophyta</taxon>
        <taxon>Lycopodiopsida</taxon>
        <taxon>Lycopodiales</taxon>
        <taxon>Lycopodiaceae</taxon>
        <taxon>Lycopodioideae</taxon>
        <taxon>Diphasiastrum</taxon>
    </lineage>
</organism>
<comment type="caution">
    <text evidence="1">The sequence shown here is derived from an EMBL/GenBank/DDBJ whole genome shotgun (WGS) entry which is preliminary data.</text>
</comment>
<accession>A0ACC2D8A1</accession>
<dbReference type="EMBL" id="CM055098">
    <property type="protein sequence ID" value="KAJ7550559.1"/>
    <property type="molecule type" value="Genomic_DNA"/>
</dbReference>
<name>A0ACC2D8A1_DIPCM</name>
<keyword evidence="2" id="KW-1185">Reference proteome</keyword>
<sequence length="166" mass="18422">MARAIPMQIPGLKENWRKSPLYQEKLSPSSYPASDRFKQGTVMAKAYIGRNAGDHFATLGVNPGTSKQDIKSAYRRLALRYHPDVCKGDHCAPKFKQIQMAYEGAMLITAASQCGSAMYDSSDECASVVSEGLMGVNDDSWEDWEEWMGWEGAGTRDYTSHINVSI</sequence>
<proteinExistence type="predicted"/>
<evidence type="ECO:0000313" key="1">
    <source>
        <dbReference type="EMBL" id="KAJ7550559.1"/>
    </source>
</evidence>
<evidence type="ECO:0000313" key="2">
    <source>
        <dbReference type="Proteomes" id="UP001162992"/>
    </source>
</evidence>
<protein>
    <submittedName>
        <fullName evidence="1">Uncharacterized protein</fullName>
    </submittedName>
</protein>
<reference evidence="2" key="1">
    <citation type="journal article" date="2024" name="Proc. Natl. Acad. Sci. U.S.A.">
        <title>Extraordinary preservation of gene collinearity over three hundred million years revealed in homosporous lycophytes.</title>
        <authorList>
            <person name="Li C."/>
            <person name="Wickell D."/>
            <person name="Kuo L.Y."/>
            <person name="Chen X."/>
            <person name="Nie B."/>
            <person name="Liao X."/>
            <person name="Peng D."/>
            <person name="Ji J."/>
            <person name="Jenkins J."/>
            <person name="Williams M."/>
            <person name="Shu S."/>
            <person name="Plott C."/>
            <person name="Barry K."/>
            <person name="Rajasekar S."/>
            <person name="Grimwood J."/>
            <person name="Han X."/>
            <person name="Sun S."/>
            <person name="Hou Z."/>
            <person name="He W."/>
            <person name="Dai G."/>
            <person name="Sun C."/>
            <person name="Schmutz J."/>
            <person name="Leebens-Mack J.H."/>
            <person name="Li F.W."/>
            <person name="Wang L."/>
        </authorList>
    </citation>
    <scope>NUCLEOTIDE SEQUENCE [LARGE SCALE GENOMIC DNA]</scope>
    <source>
        <strain evidence="2">cv. PW_Plant_1</strain>
    </source>
</reference>
<dbReference type="Proteomes" id="UP001162992">
    <property type="component" value="Chromosome 7"/>
</dbReference>